<reference evidence="3 4" key="1">
    <citation type="submission" date="2024-09" db="EMBL/GenBank/DDBJ databases">
        <title>Chromosome-scale assembly of Riccia sorocarpa.</title>
        <authorList>
            <person name="Paukszto L."/>
        </authorList>
    </citation>
    <scope>NUCLEOTIDE SEQUENCE [LARGE SCALE GENOMIC DNA]</scope>
    <source>
        <strain evidence="3">LP-2024</strain>
        <tissue evidence="3">Aerial parts of the thallus</tissue>
    </source>
</reference>
<dbReference type="EMBL" id="JBJQOH010000004">
    <property type="protein sequence ID" value="KAL3688652.1"/>
    <property type="molecule type" value="Genomic_DNA"/>
</dbReference>
<dbReference type="SMART" id="SM00165">
    <property type="entry name" value="UBA"/>
    <property type="match status" value="1"/>
</dbReference>
<sequence length="238" mass="26818">MEAVAAIGTLATLYSIIKGIFKLQEKVVKYKEDVDEFVSFIRATETLLLREESLLRDYQQGHGTLPEPVAALLGKFEIYLLQSKDLLEKLTFYSPITEFDAPNQMKRLRQDIQDVKLEMVLAMVFNAGSRQRVQQTAQAFQQAPARESVHSQPHSQTTYQDQDSQGKISRLMVLGFDKESVTQALELCGGDKEQAATYLFELQDTSLTVKFPASLSISLVSNAFPVLPTNFHYVCLSR</sequence>
<feature type="compositionally biased region" description="Polar residues" evidence="1">
    <location>
        <begin position="150"/>
        <end position="162"/>
    </location>
</feature>
<dbReference type="Proteomes" id="UP001633002">
    <property type="component" value="Unassembled WGS sequence"/>
</dbReference>
<dbReference type="InterPro" id="IPR015940">
    <property type="entry name" value="UBA"/>
</dbReference>
<accession>A0ABD3HAV8</accession>
<feature type="region of interest" description="Disordered" evidence="1">
    <location>
        <begin position="136"/>
        <end position="162"/>
    </location>
</feature>
<dbReference type="SUPFAM" id="SSF46934">
    <property type="entry name" value="UBA-like"/>
    <property type="match status" value="1"/>
</dbReference>
<dbReference type="Gene3D" id="1.10.8.10">
    <property type="entry name" value="DNA helicase RuvA subunit, C-terminal domain"/>
    <property type="match status" value="1"/>
</dbReference>
<name>A0ABD3HAV8_9MARC</name>
<dbReference type="PROSITE" id="PS50030">
    <property type="entry name" value="UBA"/>
    <property type="match status" value="1"/>
</dbReference>
<dbReference type="InterPro" id="IPR009060">
    <property type="entry name" value="UBA-like_sf"/>
</dbReference>
<feature type="compositionally biased region" description="Low complexity" evidence="1">
    <location>
        <begin position="136"/>
        <end position="146"/>
    </location>
</feature>
<comment type="caution">
    <text evidence="3">The sequence shown here is derived from an EMBL/GenBank/DDBJ whole genome shotgun (WGS) entry which is preliminary data.</text>
</comment>
<evidence type="ECO:0000313" key="3">
    <source>
        <dbReference type="EMBL" id="KAL3688652.1"/>
    </source>
</evidence>
<proteinExistence type="predicted"/>
<organism evidence="3 4">
    <name type="scientific">Riccia sorocarpa</name>
    <dbReference type="NCBI Taxonomy" id="122646"/>
    <lineage>
        <taxon>Eukaryota</taxon>
        <taxon>Viridiplantae</taxon>
        <taxon>Streptophyta</taxon>
        <taxon>Embryophyta</taxon>
        <taxon>Marchantiophyta</taxon>
        <taxon>Marchantiopsida</taxon>
        <taxon>Marchantiidae</taxon>
        <taxon>Marchantiales</taxon>
        <taxon>Ricciaceae</taxon>
        <taxon>Riccia</taxon>
    </lineage>
</organism>
<keyword evidence="4" id="KW-1185">Reference proteome</keyword>
<evidence type="ECO:0000313" key="4">
    <source>
        <dbReference type="Proteomes" id="UP001633002"/>
    </source>
</evidence>
<evidence type="ECO:0000259" key="2">
    <source>
        <dbReference type="PROSITE" id="PS50030"/>
    </source>
</evidence>
<protein>
    <recommendedName>
        <fullName evidence="2">UBA domain-containing protein</fullName>
    </recommendedName>
</protein>
<dbReference type="AlphaFoldDB" id="A0ABD3HAV8"/>
<evidence type="ECO:0000256" key="1">
    <source>
        <dbReference type="SAM" id="MobiDB-lite"/>
    </source>
</evidence>
<dbReference type="Pfam" id="PF00627">
    <property type="entry name" value="UBA"/>
    <property type="match status" value="1"/>
</dbReference>
<gene>
    <name evidence="3" type="ORF">R1sor_014961</name>
</gene>
<feature type="domain" description="UBA" evidence="2">
    <location>
        <begin position="161"/>
        <end position="202"/>
    </location>
</feature>